<dbReference type="PANTHER" id="PTHR31088">
    <property type="entry name" value="MEMBRANE-ASSOCIATED PROTEIN VIPP1, CHLOROPLASTIC"/>
    <property type="match status" value="1"/>
</dbReference>
<dbReference type="Proteomes" id="UP000001405">
    <property type="component" value="Chromosome"/>
</dbReference>
<dbReference type="PANTHER" id="PTHR31088:SF6">
    <property type="entry name" value="PHAGE SHOCK PROTEIN A"/>
    <property type="match status" value="1"/>
</dbReference>
<feature type="compositionally biased region" description="Polar residues" evidence="3">
    <location>
        <begin position="204"/>
        <end position="221"/>
    </location>
</feature>
<dbReference type="RefSeq" id="WP_012954150.1">
    <property type="nucleotide sequence ID" value="NC_013771.1"/>
</dbReference>
<dbReference type="AlphaFoldDB" id="D3EPR3"/>
<comment type="similarity">
    <text evidence="1">Belongs to the PspA/Vipp/IM30 family.</text>
</comment>
<name>D3EPR3_ATETH</name>
<dbReference type="KEGG" id="cyu:UCYN_07700"/>
<keyword evidence="2" id="KW-0175">Coiled coil</keyword>
<dbReference type="HOGENOM" id="CLU_056466_3_2_3"/>
<gene>
    <name evidence="4" type="ordered locus">UCYN_07700</name>
</gene>
<dbReference type="STRING" id="1453429.UCYN_07700"/>
<evidence type="ECO:0000256" key="3">
    <source>
        <dbReference type="SAM" id="MobiDB-lite"/>
    </source>
</evidence>
<evidence type="ECO:0000256" key="1">
    <source>
        <dbReference type="ARBA" id="ARBA00043985"/>
    </source>
</evidence>
<organism evidence="5">
    <name type="scientific">Atelocyanobacterium thalassa (isolate ALOHA)</name>
    <dbReference type="NCBI Taxonomy" id="1453429"/>
    <lineage>
        <taxon>Bacteria</taxon>
        <taxon>Bacillati</taxon>
        <taxon>Cyanobacteriota</taxon>
        <taxon>Cyanophyceae</taxon>
        <taxon>Oscillatoriophycideae</taxon>
        <taxon>Chroococcales</taxon>
        <taxon>Aphanothecaceae</taxon>
        <taxon>Candidatus Atelocyanobacterium</taxon>
        <taxon>Candidatus Atelocyanobacterium thalassae</taxon>
    </lineage>
</organism>
<feature type="coiled-coil region" evidence="2">
    <location>
        <begin position="108"/>
        <end position="135"/>
    </location>
</feature>
<evidence type="ECO:0000313" key="5">
    <source>
        <dbReference type="Proteomes" id="UP000001405"/>
    </source>
</evidence>
<dbReference type="InterPro" id="IPR007157">
    <property type="entry name" value="PspA_VIPP1"/>
</dbReference>
<reference evidence="4 5" key="1">
    <citation type="journal article" date="2010" name="Nature">
        <title>Metabolic streamlining in an open-ocean nitrogen-fixing cyanobacterium.</title>
        <authorList>
            <person name="Tripp H.J."/>
            <person name="Bench S.R."/>
            <person name="Turk K.A."/>
            <person name="Foster R.A."/>
            <person name="Desany B.A."/>
            <person name="Niazi F."/>
            <person name="Affourtit J.P."/>
            <person name="Zehr J.P."/>
        </authorList>
    </citation>
    <scope>NUCLEOTIDE SEQUENCE [LARGE SCALE GENOMIC DNA]</scope>
    <source>
        <strain evidence="5">ALOHA</strain>
    </source>
</reference>
<evidence type="ECO:0000256" key="2">
    <source>
        <dbReference type="SAM" id="Coils"/>
    </source>
</evidence>
<dbReference type="Pfam" id="PF04012">
    <property type="entry name" value="PspA_IM30"/>
    <property type="match status" value="1"/>
</dbReference>
<sequence>MKWLNKINRNIRKKLDRWVNKSNSPEKILEIATTQIENELINMRGALAEAIASHKFSERQLLHYESLSDKLYQKAELAISQNNDSLARKSLMNRQSYQKQAYDIKTELESQQIMIQELKRKLRVLESKGQEVKTKKNIYLARLRSATAKQKLNEILNDFEEDSSNNLFEIIDNKIMELSIQPEAISIKKEPNILESHSTKLESKNSQARLPHTKSNIENLD</sequence>
<proteinExistence type="inferred from homology"/>
<feature type="region of interest" description="Disordered" evidence="3">
    <location>
        <begin position="199"/>
        <end position="221"/>
    </location>
</feature>
<accession>D3EPR3</accession>
<dbReference type="OrthoDB" id="9779630at2"/>
<protein>
    <submittedName>
        <fullName evidence="4">Phage shock protein A (IM30), suppresses sigma54-dependent transcription</fullName>
    </submittedName>
</protein>
<evidence type="ECO:0000313" key="4">
    <source>
        <dbReference type="EMBL" id="ADB95463.1"/>
    </source>
</evidence>
<keyword evidence="5" id="KW-1185">Reference proteome</keyword>
<dbReference type="EMBL" id="CP001842">
    <property type="protein sequence ID" value="ADB95463.1"/>
    <property type="molecule type" value="Genomic_DNA"/>
</dbReference>